<name>A0AAQ3RDM5_9PEZI</name>
<accession>A0AAQ3RDM5</accession>
<evidence type="ECO:0000256" key="1">
    <source>
        <dbReference type="SAM" id="SignalP"/>
    </source>
</evidence>
<protein>
    <submittedName>
        <fullName evidence="2">Uncharacterized protein</fullName>
    </submittedName>
</protein>
<feature type="chain" id="PRO_5042990734" evidence="1">
    <location>
        <begin position="19"/>
        <end position="300"/>
    </location>
</feature>
<sequence length="300" mass="30608">MKTAAVVVAAAGLAAAQGRPSNESICDYYTTALLKTNNATTQETLLTLVVNTAVIGNYTMPNVGIAVPGILAKGTVNGTDVNLLPYFSGMLASTNGGGSKGISVNFLDGGAATPLMKNMPADDTTSAQYTLLTHLYSYFGGLLGCSQFGKDYSGSTNMYEVHKFMDLSAAEVAYFIEQVGLSAASFGVAKEDYTAVGMALNDAFGYRCSEPASIPASAKAEPQSICTDDTCPLAAKNDCSIYATVSKPMAVNSTMSASGTMAPTASASSTSVPVQNAASGLESTFAAGVAGLLGAAAWFL</sequence>
<evidence type="ECO:0000313" key="3">
    <source>
        <dbReference type="Proteomes" id="UP001303373"/>
    </source>
</evidence>
<gene>
    <name evidence="2" type="ORF">R9X50_00646500</name>
</gene>
<keyword evidence="3" id="KW-1185">Reference proteome</keyword>
<evidence type="ECO:0000313" key="2">
    <source>
        <dbReference type="EMBL" id="WPH03583.1"/>
    </source>
</evidence>
<dbReference type="EMBL" id="CP138590">
    <property type="protein sequence ID" value="WPH03583.1"/>
    <property type="molecule type" value="Genomic_DNA"/>
</dbReference>
<dbReference type="Proteomes" id="UP001303373">
    <property type="component" value="Chromosome 11"/>
</dbReference>
<dbReference type="AlphaFoldDB" id="A0AAQ3RDM5"/>
<reference evidence="2 3" key="1">
    <citation type="submission" date="2023-11" db="EMBL/GenBank/DDBJ databases">
        <title>An acidophilic fungus is an integral part of prey digestion in a carnivorous sundew plant.</title>
        <authorList>
            <person name="Tsai I.J."/>
        </authorList>
    </citation>
    <scope>NUCLEOTIDE SEQUENCE [LARGE SCALE GENOMIC DNA]</scope>
    <source>
        <strain evidence="2">169a</strain>
    </source>
</reference>
<keyword evidence="1" id="KW-0732">Signal</keyword>
<feature type="signal peptide" evidence="1">
    <location>
        <begin position="1"/>
        <end position="18"/>
    </location>
</feature>
<proteinExistence type="predicted"/>
<organism evidence="2 3">
    <name type="scientific">Acrodontium crateriforme</name>
    <dbReference type="NCBI Taxonomy" id="150365"/>
    <lineage>
        <taxon>Eukaryota</taxon>
        <taxon>Fungi</taxon>
        <taxon>Dikarya</taxon>
        <taxon>Ascomycota</taxon>
        <taxon>Pezizomycotina</taxon>
        <taxon>Dothideomycetes</taxon>
        <taxon>Dothideomycetidae</taxon>
        <taxon>Mycosphaerellales</taxon>
        <taxon>Teratosphaeriaceae</taxon>
        <taxon>Acrodontium</taxon>
    </lineage>
</organism>